<accession>A0A229P4U6</accession>
<evidence type="ECO:0000313" key="3">
    <source>
        <dbReference type="Proteomes" id="UP000215145"/>
    </source>
</evidence>
<feature type="region of interest" description="Disordered" evidence="1">
    <location>
        <begin position="1"/>
        <end position="22"/>
    </location>
</feature>
<reference evidence="2 3" key="1">
    <citation type="submission" date="2017-07" db="EMBL/GenBank/DDBJ databases">
        <title>Paenibacillus herberti R33 genome sequencing and assembly.</title>
        <authorList>
            <person name="Su W."/>
        </authorList>
    </citation>
    <scope>NUCLEOTIDE SEQUENCE [LARGE SCALE GENOMIC DNA]</scope>
    <source>
        <strain evidence="2 3">R33</strain>
    </source>
</reference>
<dbReference type="OrthoDB" id="2611127at2"/>
<organism evidence="2 3">
    <name type="scientific">Paenibacillus herberti</name>
    <dbReference type="NCBI Taxonomy" id="1619309"/>
    <lineage>
        <taxon>Bacteria</taxon>
        <taxon>Bacillati</taxon>
        <taxon>Bacillota</taxon>
        <taxon>Bacilli</taxon>
        <taxon>Bacillales</taxon>
        <taxon>Paenibacillaceae</taxon>
        <taxon>Paenibacillus</taxon>
    </lineage>
</organism>
<dbReference type="AlphaFoldDB" id="A0A229P4U6"/>
<feature type="compositionally biased region" description="Low complexity" evidence="1">
    <location>
        <begin position="39"/>
        <end position="51"/>
    </location>
</feature>
<feature type="region of interest" description="Disordered" evidence="1">
    <location>
        <begin position="35"/>
        <end position="59"/>
    </location>
</feature>
<dbReference type="RefSeq" id="WP_089524215.1">
    <property type="nucleotide sequence ID" value="NZ_NMUQ01000001.1"/>
</dbReference>
<dbReference type="EMBL" id="NMUQ01000001">
    <property type="protein sequence ID" value="OXM17138.1"/>
    <property type="molecule type" value="Genomic_DNA"/>
</dbReference>
<protein>
    <submittedName>
        <fullName evidence="2">Uncharacterized protein</fullName>
    </submittedName>
</protein>
<feature type="compositionally biased region" description="Basic residues" evidence="1">
    <location>
        <begin position="1"/>
        <end position="19"/>
    </location>
</feature>
<name>A0A229P4U6_9BACL</name>
<comment type="caution">
    <text evidence="2">The sequence shown here is derived from an EMBL/GenBank/DDBJ whole genome shotgun (WGS) entry which is preliminary data.</text>
</comment>
<sequence length="167" mass="18557">MKPKVPAKKLVKGQAKKPAKSSMMQMKLNNLLKKHVRMSQQSSGNKSGQQGRSVIRSTGVLKKNPTIKEAQIDFMNRRSSEVTATILYINWDSNNPQLIATQSDIVPSNTLAQFSNPILDVEFHYEIVVIQSHTANVIVNYFGSDIVSAPQTGNVVLDRDLIPIKLL</sequence>
<keyword evidence="3" id="KW-1185">Reference proteome</keyword>
<gene>
    <name evidence="2" type="ORF">CGZ75_11100</name>
</gene>
<dbReference type="Proteomes" id="UP000215145">
    <property type="component" value="Unassembled WGS sequence"/>
</dbReference>
<evidence type="ECO:0000256" key="1">
    <source>
        <dbReference type="SAM" id="MobiDB-lite"/>
    </source>
</evidence>
<evidence type="ECO:0000313" key="2">
    <source>
        <dbReference type="EMBL" id="OXM17138.1"/>
    </source>
</evidence>
<proteinExistence type="predicted"/>